<sequence length="900" mass="97998">MSSSGVEGDAAISQLAYACQYGPLVLAGPALIKLSRLASQTIIPLSTGVLGAFFRHFIEYKPPKGPIKGLNASIECINCALFGIAFLGNSFEGLGSDEYGEEIADAWPDVLSWLTYYYDTRIKQKSNEDRKDHDSAYVAFLLSGVYNTLLQSSKGRDTIIPMEGSIEMLTKLWILQEPDLENFKMPTASCALEIVMQVYQASGRGMEGLKRVCDAADVEVGLLVEMMMKRIEAFLNAGAVKVYTEAIQVMATAMKTPVYRGYERNILMSMRAGFVFLGICLDSMNASVWISQAVEANFLKGFIACTPYIASFPLYEKEVTFRIITEVLPKYSVYQSVLQAVDTNMKEMRFGGSGGGGVEMIRGTEAIAAMQAFRKIELERYFCLKVLQMEKKYCAVCDNSKCQKVDKRHNFRRCSACRVSIYCSYSCQMAAWKSGEHKELCQLMAKQLKDGTPQPVSKSDTLFFHHLALRDAKRNRPELKKIASKEFPGVLLEDLVVQIDYTGYPPKFSLRNGNGSGVGGGGEPTKADLTKDDVPAPPNAGDTEQIDTTTQEGVDALETATASLTLDGPSPTSPSPTAPSEPSPSSPTTPKPRKRKKPKTTNHIIGAKQTRSLLAPQGTQTNITSSMERSSSSLPSSPPKKSTAPAAASNGGNVKDKTPKAKSKPKVKVVEPEPEPEAEEEEQGEEDSDDNGDEAVGGGGSEGDDEDEEWEDDDDSDDGDDDSDNGGVDEEGMKNLIKALGDDGLDELGQAQLQSLAGGEDSSEDEGEEEDEAGGNAPASGSGGEEWDSLLDSEEEDEEAAEGSEDRVRDQDVEMNSEDDEIPLDELDEDLDEDAVPHQKVVIDNTVALDRIRKTIQLDPSLPWTETLVVSYPETIEVDVNDDLNRELSLYVALVPSSFL</sequence>
<proteinExistence type="predicted"/>
<dbReference type="Proteomes" id="UP000308600">
    <property type="component" value="Unassembled WGS sequence"/>
</dbReference>
<reference evidence="1 2" key="1">
    <citation type="journal article" date="2019" name="Nat. Ecol. Evol.">
        <title>Megaphylogeny resolves global patterns of mushroom evolution.</title>
        <authorList>
            <person name="Varga T."/>
            <person name="Krizsan K."/>
            <person name="Foldi C."/>
            <person name="Dima B."/>
            <person name="Sanchez-Garcia M."/>
            <person name="Sanchez-Ramirez S."/>
            <person name="Szollosi G.J."/>
            <person name="Szarkandi J.G."/>
            <person name="Papp V."/>
            <person name="Albert L."/>
            <person name="Andreopoulos W."/>
            <person name="Angelini C."/>
            <person name="Antonin V."/>
            <person name="Barry K.W."/>
            <person name="Bougher N.L."/>
            <person name="Buchanan P."/>
            <person name="Buyck B."/>
            <person name="Bense V."/>
            <person name="Catcheside P."/>
            <person name="Chovatia M."/>
            <person name="Cooper J."/>
            <person name="Damon W."/>
            <person name="Desjardin D."/>
            <person name="Finy P."/>
            <person name="Geml J."/>
            <person name="Haridas S."/>
            <person name="Hughes K."/>
            <person name="Justo A."/>
            <person name="Karasinski D."/>
            <person name="Kautmanova I."/>
            <person name="Kiss B."/>
            <person name="Kocsube S."/>
            <person name="Kotiranta H."/>
            <person name="LaButti K.M."/>
            <person name="Lechner B.E."/>
            <person name="Liimatainen K."/>
            <person name="Lipzen A."/>
            <person name="Lukacs Z."/>
            <person name="Mihaltcheva S."/>
            <person name="Morgado L.N."/>
            <person name="Niskanen T."/>
            <person name="Noordeloos M.E."/>
            <person name="Ohm R.A."/>
            <person name="Ortiz-Santana B."/>
            <person name="Ovrebo C."/>
            <person name="Racz N."/>
            <person name="Riley R."/>
            <person name="Savchenko A."/>
            <person name="Shiryaev A."/>
            <person name="Soop K."/>
            <person name="Spirin V."/>
            <person name="Szebenyi C."/>
            <person name="Tomsovsky M."/>
            <person name="Tulloss R.E."/>
            <person name="Uehling J."/>
            <person name="Grigoriev I.V."/>
            <person name="Vagvolgyi C."/>
            <person name="Papp T."/>
            <person name="Martin F.M."/>
            <person name="Miettinen O."/>
            <person name="Hibbett D.S."/>
            <person name="Nagy L.G."/>
        </authorList>
    </citation>
    <scope>NUCLEOTIDE SEQUENCE [LARGE SCALE GENOMIC DNA]</scope>
    <source>
        <strain evidence="1 2">NL-1719</strain>
    </source>
</reference>
<keyword evidence="2" id="KW-1185">Reference proteome</keyword>
<evidence type="ECO:0000313" key="1">
    <source>
        <dbReference type="EMBL" id="TFK62571.1"/>
    </source>
</evidence>
<name>A0ACD3AA71_9AGAR</name>
<organism evidence="1 2">
    <name type="scientific">Pluteus cervinus</name>
    <dbReference type="NCBI Taxonomy" id="181527"/>
    <lineage>
        <taxon>Eukaryota</taxon>
        <taxon>Fungi</taxon>
        <taxon>Dikarya</taxon>
        <taxon>Basidiomycota</taxon>
        <taxon>Agaricomycotina</taxon>
        <taxon>Agaricomycetes</taxon>
        <taxon>Agaricomycetidae</taxon>
        <taxon>Agaricales</taxon>
        <taxon>Pluteineae</taxon>
        <taxon>Pluteaceae</taxon>
        <taxon>Pluteus</taxon>
    </lineage>
</organism>
<evidence type="ECO:0000313" key="2">
    <source>
        <dbReference type="Proteomes" id="UP000308600"/>
    </source>
</evidence>
<accession>A0ACD3AA71</accession>
<dbReference type="EMBL" id="ML208573">
    <property type="protein sequence ID" value="TFK62571.1"/>
    <property type="molecule type" value="Genomic_DNA"/>
</dbReference>
<gene>
    <name evidence="1" type="ORF">BDN72DRAFT_931992</name>
</gene>
<protein>
    <submittedName>
        <fullName evidence="1">Uncharacterized protein</fullName>
    </submittedName>
</protein>